<evidence type="ECO:0000313" key="2">
    <source>
        <dbReference type="Proteomes" id="UP000037729"/>
    </source>
</evidence>
<dbReference type="PATRIC" id="fig|1705562.3.peg.2168"/>
<keyword evidence="2" id="KW-1185">Reference proteome</keyword>
<organism evidence="1 2">
    <name type="scientific">Haloarcula rubripromontorii</name>
    <dbReference type="NCBI Taxonomy" id="1705562"/>
    <lineage>
        <taxon>Archaea</taxon>
        <taxon>Methanobacteriati</taxon>
        <taxon>Methanobacteriota</taxon>
        <taxon>Stenosarchaea group</taxon>
        <taxon>Halobacteria</taxon>
        <taxon>Halobacteriales</taxon>
        <taxon>Haloarculaceae</taxon>
        <taxon>Haloarcula</taxon>
    </lineage>
</organism>
<evidence type="ECO:0000313" key="1">
    <source>
        <dbReference type="EMBL" id="KOX93397.1"/>
    </source>
</evidence>
<protein>
    <submittedName>
        <fullName evidence="1">Uncharacterized protein</fullName>
    </submittedName>
</protein>
<gene>
    <name evidence="1" type="ORF">AMS69_05565</name>
</gene>
<dbReference type="STRING" id="1705562.AMS69_05565"/>
<proteinExistence type="predicted"/>
<dbReference type="RefSeq" id="WP_053967101.1">
    <property type="nucleotide sequence ID" value="NZ_LIUF01000002.1"/>
</dbReference>
<dbReference type="AlphaFoldDB" id="A0A0M9AJL8"/>
<accession>A0A0M9AJL8</accession>
<comment type="caution">
    <text evidence="1">The sequence shown here is derived from an EMBL/GenBank/DDBJ whole genome shotgun (WGS) entry which is preliminary data.</text>
</comment>
<sequence length="60" mass="6790">MTRDNTIVLSDEERELVEQVKQARYGDESLPHGFVIGNALRRDLLTSRETRTATEVSIDG</sequence>
<reference evidence="1 2" key="1">
    <citation type="submission" date="2015-08" db="EMBL/GenBank/DDBJ databases">
        <title>Genomes of Isolates from Cabo Rojo, PR.</title>
        <authorList>
            <person name="Sanchez-Nieves R.L."/>
            <person name="Montalvo-Rodriguez R."/>
        </authorList>
    </citation>
    <scope>NUCLEOTIDE SEQUENCE [LARGE SCALE GENOMIC DNA]</scope>
    <source>
        <strain evidence="1 2">SL3</strain>
    </source>
</reference>
<dbReference type="EMBL" id="LIUF01000002">
    <property type="protein sequence ID" value="KOX93397.1"/>
    <property type="molecule type" value="Genomic_DNA"/>
</dbReference>
<dbReference type="Proteomes" id="UP000037729">
    <property type="component" value="Unassembled WGS sequence"/>
</dbReference>
<name>A0A0M9AJL8_9EURY</name>